<organism evidence="2 3">
    <name type="scientific">Tenuifilum thalassicum</name>
    <dbReference type="NCBI Taxonomy" id="2590900"/>
    <lineage>
        <taxon>Bacteria</taxon>
        <taxon>Pseudomonadati</taxon>
        <taxon>Bacteroidota</taxon>
        <taxon>Bacteroidia</taxon>
        <taxon>Bacteroidales</taxon>
        <taxon>Tenuifilaceae</taxon>
        <taxon>Tenuifilum</taxon>
    </lineage>
</organism>
<dbReference type="AlphaFoldDB" id="A0A7D3XDM3"/>
<proteinExistence type="predicted"/>
<protein>
    <submittedName>
        <fullName evidence="2">DUF1987 domain-containing protein</fullName>
    </submittedName>
</protein>
<dbReference type="Proteomes" id="UP000500961">
    <property type="component" value="Chromosome"/>
</dbReference>
<gene>
    <name evidence="2" type="ORF">FHG85_05475</name>
</gene>
<dbReference type="KEGG" id="ttz:FHG85_05475"/>
<accession>A0A7D3XDM3</accession>
<name>A0A7D3XDM3_9BACT</name>
<dbReference type="InterPro" id="IPR018530">
    <property type="entry name" value="SiaC"/>
</dbReference>
<evidence type="ECO:0000313" key="3">
    <source>
        <dbReference type="Proteomes" id="UP000500961"/>
    </source>
</evidence>
<keyword evidence="3" id="KW-1185">Reference proteome</keyword>
<sequence>MFYQRYFKTPEIDFKPGLLQISGRSITEDAIAFYQPVIKWIENYLKNPEPLTRINFNMEYINSGSNRFIFTIMRMFDEAYSHGNNIIINWYFEEDDDTIKNLGRDFQTLLKVPFKMVEIV</sequence>
<evidence type="ECO:0000313" key="2">
    <source>
        <dbReference type="EMBL" id="QKG79732.1"/>
    </source>
</evidence>
<reference evidence="2 3" key="1">
    <citation type="submission" date="2019-07" db="EMBL/GenBank/DDBJ databases">
        <title>Thalassofilum flectens gen. nov., sp. nov., a novel moderate thermophilic anaerobe from a shallow sea hot spring in Kunashir Island (Russia), representing a new family in the order Bacteroidales, and proposal of Thalassofilacea fam. nov.</title>
        <authorList>
            <person name="Kochetkova T.V."/>
            <person name="Podosokorskaya O.A."/>
            <person name="Novikov A."/>
            <person name="Elcheninov A.G."/>
            <person name="Toshchakov S.V."/>
            <person name="Kublanov I.V."/>
        </authorList>
    </citation>
    <scope>NUCLEOTIDE SEQUENCE [LARGE SCALE GENOMIC DNA]</scope>
    <source>
        <strain evidence="2 3">38-H</strain>
    </source>
</reference>
<dbReference type="Pfam" id="PF09345">
    <property type="entry name" value="SiaC"/>
    <property type="match status" value="1"/>
</dbReference>
<feature type="domain" description="SiaC family regulatory phosphoprotein" evidence="1">
    <location>
        <begin position="8"/>
        <end position="118"/>
    </location>
</feature>
<dbReference type="EMBL" id="CP041345">
    <property type="protein sequence ID" value="QKG79732.1"/>
    <property type="molecule type" value="Genomic_DNA"/>
</dbReference>
<evidence type="ECO:0000259" key="1">
    <source>
        <dbReference type="Pfam" id="PF09345"/>
    </source>
</evidence>